<dbReference type="RefSeq" id="WP_311658884.1">
    <property type="nucleotide sequence ID" value="NZ_JAVRHY010000007.1"/>
</dbReference>
<feature type="transmembrane region" description="Helical" evidence="1">
    <location>
        <begin position="13"/>
        <end position="32"/>
    </location>
</feature>
<accession>A0ABU3BA57</accession>
<dbReference type="EMBL" id="JAVRHY010000007">
    <property type="protein sequence ID" value="MDT0618707.1"/>
    <property type="molecule type" value="Genomic_DNA"/>
</dbReference>
<protein>
    <submittedName>
        <fullName evidence="3">DUF2726 domain-containing protein</fullName>
    </submittedName>
</protein>
<proteinExistence type="predicted"/>
<feature type="domain" description="DUF2726" evidence="2">
    <location>
        <begin position="54"/>
        <end position="162"/>
    </location>
</feature>
<dbReference type="InterPro" id="IPR024402">
    <property type="entry name" value="DUF2726"/>
</dbReference>
<comment type="caution">
    <text evidence="3">The sequence shown here is derived from an EMBL/GenBank/DDBJ whole genome shotgun (WGS) entry which is preliminary data.</text>
</comment>
<evidence type="ECO:0000313" key="4">
    <source>
        <dbReference type="Proteomes" id="UP001259982"/>
    </source>
</evidence>
<evidence type="ECO:0000313" key="3">
    <source>
        <dbReference type="EMBL" id="MDT0618707.1"/>
    </source>
</evidence>
<reference evidence="3 4" key="1">
    <citation type="submission" date="2023-09" db="EMBL/GenBank/DDBJ databases">
        <authorList>
            <person name="Rey-Velasco X."/>
        </authorList>
    </citation>
    <scope>NUCLEOTIDE SEQUENCE [LARGE SCALE GENOMIC DNA]</scope>
    <source>
        <strain evidence="3 4">P385</strain>
    </source>
</reference>
<gene>
    <name evidence="3" type="ORF">RM531_09475</name>
</gene>
<sequence>MDAIFMDFWSASLPLRLLAASLVLLLPLWLLVRLWRHRSGRPGSAPGYERAGALLGENDRTFYRQLVEAVGSRGQVFARVQAASVVLPRKGLPRRQWQQAFGRLAMRRFEFVICHAGNGEPQVVVDTGNDARRGDAFLKEACQAAGVPVVRLDPAEGLSAAAIGKKLEPFLYDRYDSIESISPRRALHVPVDDETFADSDPLGPISR</sequence>
<dbReference type="Proteomes" id="UP001259982">
    <property type="component" value="Unassembled WGS sequence"/>
</dbReference>
<evidence type="ECO:0000259" key="2">
    <source>
        <dbReference type="Pfam" id="PF10881"/>
    </source>
</evidence>
<keyword evidence="4" id="KW-1185">Reference proteome</keyword>
<dbReference type="Pfam" id="PF10881">
    <property type="entry name" value="DUF2726"/>
    <property type="match status" value="1"/>
</dbReference>
<keyword evidence="1" id="KW-0472">Membrane</keyword>
<evidence type="ECO:0000256" key="1">
    <source>
        <dbReference type="SAM" id="Phobius"/>
    </source>
</evidence>
<organism evidence="3 4">
    <name type="scientific">Spectribacter acetivorans</name>
    <dbReference type="NCBI Taxonomy" id="3075603"/>
    <lineage>
        <taxon>Bacteria</taxon>
        <taxon>Pseudomonadati</taxon>
        <taxon>Pseudomonadota</taxon>
        <taxon>Gammaproteobacteria</taxon>
        <taxon>Salinisphaerales</taxon>
        <taxon>Salinisphaeraceae</taxon>
        <taxon>Spectribacter</taxon>
    </lineage>
</organism>
<keyword evidence="1" id="KW-0812">Transmembrane</keyword>
<keyword evidence="1" id="KW-1133">Transmembrane helix</keyword>
<name>A0ABU3BA57_9GAMM</name>